<protein>
    <recommendedName>
        <fullName evidence="3">CCHC-type domain-containing protein</fullName>
    </recommendedName>
</protein>
<dbReference type="EMBL" id="CP111020">
    <property type="protein sequence ID" value="WAR13771.1"/>
    <property type="molecule type" value="Genomic_DNA"/>
</dbReference>
<keyword evidence="1" id="KW-0863">Zinc-finger</keyword>
<dbReference type="Pfam" id="PF00098">
    <property type="entry name" value="zf-CCHC"/>
    <property type="match status" value="1"/>
</dbReference>
<dbReference type="InterPro" id="IPR001878">
    <property type="entry name" value="Znf_CCHC"/>
</dbReference>
<dbReference type="Gene3D" id="4.10.60.10">
    <property type="entry name" value="Zinc finger, CCHC-type"/>
    <property type="match status" value="1"/>
</dbReference>
<sequence length="202" mass="22962">MYGKVQPHRDRRIREEDLKDPSIIDDAVYHVVNLLQTIYRIGEGKRQSRIVRRATEAEETTGAIECFHCHKIGHFARECSTKVTNTNSNKKNNTKRHRRTFKAGDFKRSGTSPCGQRLVQAIDTRSRDRIRRVTSANGLSKGIFVRGQISGRSATFKVDTGQRSFLIASRMLEDGEDWSATGKELNRRRISGPQDGQGGRFQ</sequence>
<evidence type="ECO:0000313" key="4">
    <source>
        <dbReference type="EMBL" id="WAR13771.1"/>
    </source>
</evidence>
<dbReference type="InterPro" id="IPR036875">
    <property type="entry name" value="Znf_CCHC_sf"/>
</dbReference>
<gene>
    <name evidence="4" type="ORF">MAR_003876</name>
</gene>
<dbReference type="PROSITE" id="PS50158">
    <property type="entry name" value="ZF_CCHC"/>
    <property type="match status" value="1"/>
</dbReference>
<name>A0ABY7EY55_MYAAR</name>
<keyword evidence="1" id="KW-0862">Zinc</keyword>
<evidence type="ECO:0000259" key="3">
    <source>
        <dbReference type="PROSITE" id="PS50158"/>
    </source>
</evidence>
<accession>A0ABY7EY55</accession>
<evidence type="ECO:0000256" key="2">
    <source>
        <dbReference type="SAM" id="MobiDB-lite"/>
    </source>
</evidence>
<organism evidence="4 5">
    <name type="scientific">Mya arenaria</name>
    <name type="common">Soft-shell clam</name>
    <dbReference type="NCBI Taxonomy" id="6604"/>
    <lineage>
        <taxon>Eukaryota</taxon>
        <taxon>Metazoa</taxon>
        <taxon>Spiralia</taxon>
        <taxon>Lophotrochozoa</taxon>
        <taxon>Mollusca</taxon>
        <taxon>Bivalvia</taxon>
        <taxon>Autobranchia</taxon>
        <taxon>Heteroconchia</taxon>
        <taxon>Euheterodonta</taxon>
        <taxon>Imparidentia</taxon>
        <taxon>Neoheterodontei</taxon>
        <taxon>Myida</taxon>
        <taxon>Myoidea</taxon>
        <taxon>Myidae</taxon>
        <taxon>Mya</taxon>
    </lineage>
</organism>
<keyword evidence="5" id="KW-1185">Reference proteome</keyword>
<feature type="non-terminal residue" evidence="4">
    <location>
        <position position="202"/>
    </location>
</feature>
<evidence type="ECO:0000256" key="1">
    <source>
        <dbReference type="PROSITE-ProRule" id="PRU00047"/>
    </source>
</evidence>
<reference evidence="4" key="1">
    <citation type="submission" date="2022-11" db="EMBL/GenBank/DDBJ databases">
        <title>Centuries of genome instability and evolution in soft-shell clam transmissible cancer (bioRxiv).</title>
        <authorList>
            <person name="Hart S.F.M."/>
            <person name="Yonemitsu M.A."/>
            <person name="Giersch R.M."/>
            <person name="Beal B.F."/>
            <person name="Arriagada G."/>
            <person name="Davis B.W."/>
            <person name="Ostrander E.A."/>
            <person name="Goff S.P."/>
            <person name="Metzger M.J."/>
        </authorList>
    </citation>
    <scope>NUCLEOTIDE SEQUENCE</scope>
    <source>
        <strain evidence="4">MELC-2E11</strain>
        <tissue evidence="4">Siphon/mantle</tissue>
    </source>
</reference>
<keyword evidence="1" id="KW-0479">Metal-binding</keyword>
<dbReference type="Proteomes" id="UP001164746">
    <property type="component" value="Chromosome 9"/>
</dbReference>
<proteinExistence type="predicted"/>
<dbReference type="SMART" id="SM00343">
    <property type="entry name" value="ZnF_C2HC"/>
    <property type="match status" value="1"/>
</dbReference>
<feature type="domain" description="CCHC-type" evidence="3">
    <location>
        <begin position="66"/>
        <end position="79"/>
    </location>
</feature>
<evidence type="ECO:0000313" key="5">
    <source>
        <dbReference type="Proteomes" id="UP001164746"/>
    </source>
</evidence>
<dbReference type="SUPFAM" id="SSF57756">
    <property type="entry name" value="Retrovirus zinc finger-like domains"/>
    <property type="match status" value="1"/>
</dbReference>
<feature type="region of interest" description="Disordered" evidence="2">
    <location>
        <begin position="177"/>
        <end position="202"/>
    </location>
</feature>